<accession>A0ABU7PKV7</accession>
<keyword evidence="2" id="KW-1185">Reference proteome</keyword>
<organism evidence="1 2">
    <name type="scientific">Actinacidiphila polyblastidii</name>
    <dbReference type="NCBI Taxonomy" id="3110430"/>
    <lineage>
        <taxon>Bacteria</taxon>
        <taxon>Bacillati</taxon>
        <taxon>Actinomycetota</taxon>
        <taxon>Actinomycetes</taxon>
        <taxon>Kitasatosporales</taxon>
        <taxon>Streptomycetaceae</taxon>
        <taxon>Actinacidiphila</taxon>
    </lineage>
</organism>
<comment type="caution">
    <text evidence="1">The sequence shown here is derived from an EMBL/GenBank/DDBJ whole genome shotgun (WGS) entry which is preliminary data.</text>
</comment>
<gene>
    <name evidence="1" type="ORF">V2S66_31435</name>
</gene>
<dbReference type="EMBL" id="JAZEWV010000046">
    <property type="protein sequence ID" value="MEE4546465.1"/>
    <property type="molecule type" value="Genomic_DNA"/>
</dbReference>
<dbReference type="Proteomes" id="UP001344658">
    <property type="component" value="Unassembled WGS sequence"/>
</dbReference>
<protein>
    <submittedName>
        <fullName evidence="1">Uncharacterized protein</fullName>
    </submittedName>
</protein>
<evidence type="ECO:0000313" key="2">
    <source>
        <dbReference type="Proteomes" id="UP001344658"/>
    </source>
</evidence>
<evidence type="ECO:0000313" key="1">
    <source>
        <dbReference type="EMBL" id="MEE4546465.1"/>
    </source>
</evidence>
<name>A0ABU7PKV7_9ACTN</name>
<dbReference type="RefSeq" id="WP_330800165.1">
    <property type="nucleotide sequence ID" value="NZ_JAZEWV010000046.1"/>
</dbReference>
<proteinExistence type="predicted"/>
<reference evidence="1 2" key="1">
    <citation type="submission" date="2023-12" db="EMBL/GenBank/DDBJ databases">
        <title>Streptomyces sp. V4-01.</title>
        <authorList>
            <person name="Somphong A."/>
            <person name="Phongsopitanun W."/>
        </authorList>
    </citation>
    <scope>NUCLEOTIDE SEQUENCE [LARGE SCALE GENOMIC DNA]</scope>
    <source>
        <strain evidence="1 2">V4-01</strain>
    </source>
</reference>
<sequence length="352" mass="37650">MAQALYATREAVRTALGSASSARDDAQIDRAIEQGSTDVDSLCNRTFQPLMATRYFDWPSEQTPRSWRLWLDEYDLIAPTQILSAGTVVPSTDYNLEPANDGPPYRYIETRLDRPSTWSGGSTWQHAIEITGWWGYSDEQTPAGQLAAAVSSTTATTVTVSDSSAVGVGDLLTAGAERMTVTDKALADTGQTLQTPVAAKKDDVLFQVADGTSYHRSEVLTLGAERVRVRDIAGSMLTVERAYDGTLLDSHSGDSIWAPRLLTVTRGAAGTTAATAPSGTALTRWAAPGIVQTLTVAEAMNTLMQEQSSYARTVRSQAGTGTRSVAAVVVDLDNLRARAVAAVGRQARMRAV</sequence>